<feature type="transmembrane region" description="Helical" evidence="7">
    <location>
        <begin position="547"/>
        <end position="570"/>
    </location>
</feature>
<gene>
    <name evidence="9" type="primary">ABCH1</name>
</gene>
<protein>
    <submittedName>
        <fullName evidence="9">ABC protein subfamily ABCH</fullName>
    </submittedName>
</protein>
<keyword evidence="6 7" id="KW-0472">Membrane</keyword>
<dbReference type="PANTHER" id="PTHR43038">
    <property type="entry name" value="ATP-BINDING CASSETTE, SUB-FAMILY H, MEMBER 1"/>
    <property type="match status" value="1"/>
</dbReference>
<evidence type="ECO:0000256" key="7">
    <source>
        <dbReference type="SAM" id="Phobius"/>
    </source>
</evidence>
<dbReference type="InterPro" id="IPR013525">
    <property type="entry name" value="ABC2_TM"/>
</dbReference>
<feature type="transmembrane region" description="Helical" evidence="7">
    <location>
        <begin position="309"/>
        <end position="329"/>
    </location>
</feature>
<feature type="transmembrane region" description="Helical" evidence="7">
    <location>
        <begin position="671"/>
        <end position="693"/>
    </location>
</feature>
<keyword evidence="4" id="KW-0067">ATP-binding</keyword>
<keyword evidence="5 7" id="KW-1133">Transmembrane helix</keyword>
<dbReference type="GO" id="GO:0005524">
    <property type="term" value="F:ATP binding"/>
    <property type="evidence" value="ECO:0007669"/>
    <property type="project" value="UniProtKB-KW"/>
</dbReference>
<dbReference type="Pfam" id="PF12698">
    <property type="entry name" value="ABC2_membrane_3"/>
    <property type="match status" value="1"/>
</dbReference>
<evidence type="ECO:0000256" key="4">
    <source>
        <dbReference type="ARBA" id="ARBA00022840"/>
    </source>
</evidence>
<evidence type="ECO:0000256" key="6">
    <source>
        <dbReference type="ARBA" id="ARBA00023136"/>
    </source>
</evidence>
<sequence>MFGNNNVMSYSQGNMELNCPQPMVAVSGAFKRYTSKSPILLRGFSMTVPTGAIYGLLGPSGCGKTTLLNCIVGNRRLDSGRVSLAINKRKDLGYMPQEVALNEEFTIEETFFFYGRLFDMSRAHVKARMKELLTFFDLPSEGFIGELSGGQQRRVSFAVALLHNPRLLILDEPTVGVDPVLCSRIWDALVKMAFEEKKTIIITTHYIEEARQCQLIGLMRGGVLLAEEPPLTLMASHNCNTLEQVFLELSQKQHEATNKSSEDLIESDIDYKKLTNQYFQPPLISSQIWKKSRFSAQLFKNVVWMKRNLPIMMFLLFLPFLLFTIYCSVFGKTPTGLSLGIVSEELGSMKDCQVNSSDQFFNYTDFNCYFDGPLSCLYLERLKEHDFNLIEFSKLETAQTALARNKVWGLLHFTSNYTVAVLERIDFGFDTAASVVRDGTVDVRLDMSDHVIGTSLQRIILNTYNDFIGEVYEACGSIAEAGKIPIKYHDAIYGGNEPLFSYTTLPGYLMSFSFYLPMLFTSGAIMLEKLSGLMERKMIAGMTMLEIVTAHAVVQIFILFCQTGIIFYTAYGIFDNPVEGDLYLLILLTFVNEISGMCYGFMLSEIYDSDTNCSYAGTGTVLGLFMTTGTLWPMEGAHPIMRSVMWFLPVNAAAISYHSIALRGYGITSPIVYNGFLSTLAWSAFFAIGAIAINKIRNGVR</sequence>
<dbReference type="Pfam" id="PF00005">
    <property type="entry name" value="ABC_tran"/>
    <property type="match status" value="1"/>
</dbReference>
<proteinExistence type="evidence at transcript level"/>
<dbReference type="Gene3D" id="3.40.50.300">
    <property type="entry name" value="P-loop containing nucleotide triphosphate hydrolases"/>
    <property type="match status" value="1"/>
</dbReference>
<dbReference type="GO" id="GO:0016887">
    <property type="term" value="F:ATP hydrolysis activity"/>
    <property type="evidence" value="ECO:0007669"/>
    <property type="project" value="InterPro"/>
</dbReference>
<evidence type="ECO:0000256" key="2">
    <source>
        <dbReference type="ARBA" id="ARBA00022692"/>
    </source>
</evidence>
<accession>A0A161ANJ5</accession>
<dbReference type="PANTHER" id="PTHR43038:SF3">
    <property type="entry name" value="ABC TRANSPORTER G FAMILY MEMBER 20 ISOFORM X1"/>
    <property type="match status" value="1"/>
</dbReference>
<evidence type="ECO:0000256" key="3">
    <source>
        <dbReference type="ARBA" id="ARBA00022741"/>
    </source>
</evidence>
<feature type="transmembrane region" description="Helical" evidence="7">
    <location>
        <begin position="644"/>
        <end position="665"/>
    </location>
</feature>
<dbReference type="InterPro" id="IPR003439">
    <property type="entry name" value="ABC_transporter-like_ATP-bd"/>
</dbReference>
<evidence type="ECO:0000256" key="1">
    <source>
        <dbReference type="ARBA" id="ARBA00004141"/>
    </source>
</evidence>
<dbReference type="InterPro" id="IPR003593">
    <property type="entry name" value="AAA+_ATPase"/>
</dbReference>
<dbReference type="CDD" id="cd03230">
    <property type="entry name" value="ABC_DR_subfamily_A"/>
    <property type="match status" value="1"/>
</dbReference>
<reference evidence="9" key="1">
    <citation type="submission" date="2013-11" db="EMBL/GenBank/DDBJ databases">
        <authorList>
            <person name="Hoang H.T."/>
            <person name="Killian M.L."/>
            <person name="Madson D.M."/>
            <person name="Arruda P.H.E."/>
            <person name="Sun D."/>
            <person name="Schwartz K.J."/>
            <person name="Yoon K."/>
        </authorList>
    </citation>
    <scope>NUCLEOTIDE SEQUENCE</scope>
    <source>
        <strain evidence="9">Jiangsu</strain>
    </source>
</reference>
<feature type="transmembrane region" description="Helical" evidence="7">
    <location>
        <begin position="614"/>
        <end position="632"/>
    </location>
</feature>
<dbReference type="InterPro" id="IPR027417">
    <property type="entry name" value="P-loop_NTPase"/>
</dbReference>
<evidence type="ECO:0000256" key="5">
    <source>
        <dbReference type="ARBA" id="ARBA00022989"/>
    </source>
</evidence>
<evidence type="ECO:0000313" key="9">
    <source>
        <dbReference type="EMBL" id="AIN44122.1"/>
    </source>
</evidence>
<keyword evidence="3" id="KW-0547">Nucleotide-binding</keyword>
<dbReference type="SMART" id="SM00382">
    <property type="entry name" value="AAA"/>
    <property type="match status" value="1"/>
</dbReference>
<dbReference type="AlphaFoldDB" id="A0A161ANJ5"/>
<keyword evidence="2 7" id="KW-0812">Transmembrane</keyword>
<dbReference type="EMBL" id="KF828805">
    <property type="protein sequence ID" value="AIN44122.1"/>
    <property type="molecule type" value="mRNA"/>
</dbReference>
<dbReference type="GO" id="GO:0140359">
    <property type="term" value="F:ABC-type transporter activity"/>
    <property type="evidence" value="ECO:0007669"/>
    <property type="project" value="InterPro"/>
</dbReference>
<dbReference type="GO" id="GO:0016020">
    <property type="term" value="C:membrane"/>
    <property type="evidence" value="ECO:0007669"/>
    <property type="project" value="UniProtKB-SubCell"/>
</dbReference>
<feature type="transmembrane region" description="Helical" evidence="7">
    <location>
        <begin position="508"/>
        <end position="527"/>
    </location>
</feature>
<feature type="domain" description="ABC transporter" evidence="8">
    <location>
        <begin position="24"/>
        <end position="246"/>
    </location>
</feature>
<dbReference type="SUPFAM" id="SSF52540">
    <property type="entry name" value="P-loop containing nucleoside triphosphate hydrolases"/>
    <property type="match status" value="1"/>
</dbReference>
<evidence type="ECO:0000259" key="8">
    <source>
        <dbReference type="PROSITE" id="PS50893"/>
    </source>
</evidence>
<dbReference type="InterPro" id="IPR017871">
    <property type="entry name" value="ABC_transporter-like_CS"/>
</dbReference>
<organism evidence="9">
    <name type="scientific">Laodelphax striatellus</name>
    <name type="common">Small brown planthopper</name>
    <name type="synonym">Delphax striatella</name>
    <dbReference type="NCBI Taxonomy" id="195883"/>
    <lineage>
        <taxon>Eukaryota</taxon>
        <taxon>Metazoa</taxon>
        <taxon>Ecdysozoa</taxon>
        <taxon>Arthropoda</taxon>
        <taxon>Hexapoda</taxon>
        <taxon>Insecta</taxon>
        <taxon>Pterygota</taxon>
        <taxon>Neoptera</taxon>
        <taxon>Paraneoptera</taxon>
        <taxon>Hemiptera</taxon>
        <taxon>Auchenorrhyncha</taxon>
        <taxon>Fulgoroidea</taxon>
        <taxon>Delphacidae</taxon>
        <taxon>Criomorphinae</taxon>
        <taxon>Laodelphax</taxon>
    </lineage>
</organism>
<name>A0A161ANJ5_LAOST</name>
<comment type="subcellular location">
    <subcellularLocation>
        <location evidence="1">Membrane</location>
        <topology evidence="1">Multi-pass membrane protein</topology>
    </subcellularLocation>
</comment>
<dbReference type="PROSITE" id="PS00211">
    <property type="entry name" value="ABC_TRANSPORTER_1"/>
    <property type="match status" value="1"/>
</dbReference>
<feature type="transmembrane region" description="Helical" evidence="7">
    <location>
        <begin position="582"/>
        <end position="602"/>
    </location>
</feature>
<dbReference type="PROSITE" id="PS50893">
    <property type="entry name" value="ABC_TRANSPORTER_2"/>
    <property type="match status" value="1"/>
</dbReference>